<proteinExistence type="predicted"/>
<keyword evidence="2" id="KW-1185">Reference proteome</keyword>
<dbReference type="AlphaFoldDB" id="A0A5B7GE28"/>
<evidence type="ECO:0000313" key="2">
    <source>
        <dbReference type="Proteomes" id="UP000324222"/>
    </source>
</evidence>
<organism evidence="1 2">
    <name type="scientific">Portunus trituberculatus</name>
    <name type="common">Swimming crab</name>
    <name type="synonym">Neptunus trituberculatus</name>
    <dbReference type="NCBI Taxonomy" id="210409"/>
    <lineage>
        <taxon>Eukaryota</taxon>
        <taxon>Metazoa</taxon>
        <taxon>Ecdysozoa</taxon>
        <taxon>Arthropoda</taxon>
        <taxon>Crustacea</taxon>
        <taxon>Multicrustacea</taxon>
        <taxon>Malacostraca</taxon>
        <taxon>Eumalacostraca</taxon>
        <taxon>Eucarida</taxon>
        <taxon>Decapoda</taxon>
        <taxon>Pleocyemata</taxon>
        <taxon>Brachyura</taxon>
        <taxon>Eubrachyura</taxon>
        <taxon>Portunoidea</taxon>
        <taxon>Portunidae</taxon>
        <taxon>Portuninae</taxon>
        <taxon>Portunus</taxon>
    </lineage>
</organism>
<protein>
    <submittedName>
        <fullName evidence="1">Uncharacterized protein</fullName>
    </submittedName>
</protein>
<reference evidence="1 2" key="1">
    <citation type="submission" date="2019-05" db="EMBL/GenBank/DDBJ databases">
        <title>Another draft genome of Portunus trituberculatus and its Hox gene families provides insights of decapod evolution.</title>
        <authorList>
            <person name="Jeong J.-H."/>
            <person name="Song I."/>
            <person name="Kim S."/>
            <person name="Choi T."/>
            <person name="Kim D."/>
            <person name="Ryu S."/>
            <person name="Kim W."/>
        </authorList>
    </citation>
    <scope>NUCLEOTIDE SEQUENCE [LARGE SCALE GENOMIC DNA]</scope>
    <source>
        <tissue evidence="1">Muscle</tissue>
    </source>
</reference>
<comment type="caution">
    <text evidence="1">The sequence shown here is derived from an EMBL/GenBank/DDBJ whole genome shotgun (WGS) entry which is preliminary data.</text>
</comment>
<name>A0A5B7GE28_PORTR</name>
<accession>A0A5B7GE28</accession>
<dbReference type="EMBL" id="VSRR010013284">
    <property type="protein sequence ID" value="MPC55567.1"/>
    <property type="molecule type" value="Genomic_DNA"/>
</dbReference>
<evidence type="ECO:0000313" key="1">
    <source>
        <dbReference type="EMBL" id="MPC55567.1"/>
    </source>
</evidence>
<sequence length="177" mass="20347">MHATKHSPDYITRKESYTKKFMLFRHETILHFSKWDGDARDCDTEMKQGIIKERRDNFLRFNSPQPLLPDSTQTSSPHTCLHHATCLTLHPHHVLNGTSSDKFHLSLESLNLSKKPLQRPENGRCGENNQLRSWSYCTMEESLCAALGQTLFLNPLTFTKGISEVEGKCLVFYVPIL</sequence>
<dbReference type="Proteomes" id="UP000324222">
    <property type="component" value="Unassembled WGS sequence"/>
</dbReference>
<gene>
    <name evidence="1" type="ORF">E2C01_049509</name>
</gene>